<dbReference type="GO" id="GO:0015074">
    <property type="term" value="P:DNA integration"/>
    <property type="evidence" value="ECO:0007669"/>
    <property type="project" value="InterPro"/>
</dbReference>
<dbReference type="AlphaFoldDB" id="A0A8B6ETJ9"/>
<dbReference type="GO" id="GO:0004519">
    <property type="term" value="F:endonuclease activity"/>
    <property type="evidence" value="ECO:0007669"/>
    <property type="project" value="UniProtKB-KW"/>
</dbReference>
<proteinExistence type="predicted"/>
<keyword evidence="6" id="KW-0695">RNA-directed DNA polymerase</keyword>
<dbReference type="InterPro" id="IPR041588">
    <property type="entry name" value="Integrase_H2C2"/>
</dbReference>
<dbReference type="GO" id="GO:0003964">
    <property type="term" value="F:RNA-directed DNA polymerase activity"/>
    <property type="evidence" value="ECO:0007669"/>
    <property type="project" value="UniProtKB-KW"/>
</dbReference>
<dbReference type="SUPFAM" id="SSF56672">
    <property type="entry name" value="DNA/RNA polymerases"/>
    <property type="match status" value="1"/>
</dbReference>
<dbReference type="SUPFAM" id="SSF53098">
    <property type="entry name" value="Ribonuclease H-like"/>
    <property type="match status" value="1"/>
</dbReference>
<evidence type="ECO:0000256" key="1">
    <source>
        <dbReference type="ARBA" id="ARBA00022679"/>
    </source>
</evidence>
<name>A0A8B6ETJ9_MYTGA</name>
<protein>
    <recommendedName>
        <fullName evidence="7">Integrase catalytic domain-containing protein</fullName>
    </recommendedName>
</protein>
<keyword evidence="2" id="KW-0548">Nucleotidyltransferase</keyword>
<feature type="domain" description="Integrase catalytic" evidence="7">
    <location>
        <begin position="557"/>
        <end position="716"/>
    </location>
</feature>
<dbReference type="OrthoDB" id="6157735at2759"/>
<dbReference type="PANTHER" id="PTHR37984:SF15">
    <property type="entry name" value="INTEGRASE CATALYTIC DOMAIN-CONTAINING PROTEIN"/>
    <property type="match status" value="1"/>
</dbReference>
<dbReference type="InterPro" id="IPR043502">
    <property type="entry name" value="DNA/RNA_pol_sf"/>
</dbReference>
<evidence type="ECO:0000259" key="7">
    <source>
        <dbReference type="PROSITE" id="PS50994"/>
    </source>
</evidence>
<evidence type="ECO:0000256" key="2">
    <source>
        <dbReference type="ARBA" id="ARBA00022695"/>
    </source>
</evidence>
<dbReference type="GO" id="GO:0004190">
    <property type="term" value="F:aspartic-type endopeptidase activity"/>
    <property type="evidence" value="ECO:0007669"/>
    <property type="project" value="InterPro"/>
</dbReference>
<comment type="caution">
    <text evidence="8">The sequence shown here is derived from an EMBL/GenBank/DDBJ whole genome shotgun (WGS) entry which is preliminary data.</text>
</comment>
<dbReference type="Gene3D" id="3.30.420.10">
    <property type="entry name" value="Ribonuclease H-like superfamily/Ribonuclease H"/>
    <property type="match status" value="1"/>
</dbReference>
<organism evidence="8 9">
    <name type="scientific">Mytilus galloprovincialis</name>
    <name type="common">Mediterranean mussel</name>
    <dbReference type="NCBI Taxonomy" id="29158"/>
    <lineage>
        <taxon>Eukaryota</taxon>
        <taxon>Metazoa</taxon>
        <taxon>Spiralia</taxon>
        <taxon>Lophotrochozoa</taxon>
        <taxon>Mollusca</taxon>
        <taxon>Bivalvia</taxon>
        <taxon>Autobranchia</taxon>
        <taxon>Pteriomorphia</taxon>
        <taxon>Mytilida</taxon>
        <taxon>Mytiloidea</taxon>
        <taxon>Mytilidae</taxon>
        <taxon>Mytilinae</taxon>
        <taxon>Mytilus</taxon>
    </lineage>
</organism>
<evidence type="ECO:0000313" key="9">
    <source>
        <dbReference type="Proteomes" id="UP000596742"/>
    </source>
</evidence>
<dbReference type="InterPro" id="IPR036397">
    <property type="entry name" value="RNaseH_sf"/>
</dbReference>
<sequence>MYIPVLVNGVKSHGVIDSGAQVSILNTELFRKLQTKPKLSDTVVVKGISTAGTIQAEVAEKVALQIGRSKIECSMLVADIEDEIILGLDFLETNRVIVDHGQYTITLNKEIISATETSSTEIGDVKVYRAVVAETTVLPPYSSQFIQVKLDSKPEGDIVIQPSPNLGKVLSPNSLCKPEADMYLLVRNPTDKEATLKKKQLFGSGIEVQMLFGEERCGKYSAKIRKVNTTHTESKQLPDHLADLYKRSIRKLNECEAVRVRNLLLEYQDIFSKDDFDIGLFNGDVKHRIDTGDAKPIRQKLRRTPLHFEKEEEEHLKHMLEKNVIQVSNSEWAATPVLVRKKDGSLRISDTLPACSEYQPIIELNQLPCGGCDFCTRARNQWKVFEEEVDYAQTIAVRRISPEDGGCNWIEGHTSKEISEEQKRDKDLKCLIEWFERNHEPTILELQLSSPAVRHFWTCRTQLRIVNEVLYYEWEDPVEPRMLLMVPKNMRRQVLELCHNLPLSGHMGQTKTLMKLKQYALWHGMSTDSKMYVKSCGICNKNKRAREHSRAKLGQYHSGIPLERVHMDILGPLPLTEQKNKYILMVIDQFTKWIECYPLPNQTADTVARALVDGFISKFGCPLELHTDQGKNMDGVMIRKLCDLLQIKKTRTTPYHPSSNGQIERYNSIILQAIRCFIKKQQNKWDKYLQLLAGAIRATPSRQTGFSANFLMFGREVNQPIDLSFGLLAVNQREKETVEYIQDLIIMLNLIHDIARDNLKSAQQRQKRDYDLRARFKTYYKGDAVYKRDSVTKIGQSKKLKSPWKGPYIITKVINPVLFQISDRKKDWIVHNDRLKICTDGELPVWLQRKRSDLCKQVQETDATTPEDKETDMNLEPLFDESSLITSEIPMYRDASVETSDVPMYRDTAVETSDVPMYRDDTAANDAYRLRDSLYLQNMSEDGHRIVVNSLNDIDIIPEMDDTVIYDFNNDDRDVNIQECSTEGSRTKRKVKKPAYLCDYVE</sequence>
<dbReference type="Pfam" id="PF13975">
    <property type="entry name" value="gag-asp_proteas"/>
    <property type="match status" value="1"/>
</dbReference>
<accession>A0A8B6ETJ9</accession>
<dbReference type="Pfam" id="PF17921">
    <property type="entry name" value="Integrase_H2C2"/>
    <property type="match status" value="1"/>
</dbReference>
<dbReference type="FunFam" id="1.10.340.70:FF:000001">
    <property type="entry name" value="Retrovirus-related Pol polyprotein from transposon gypsy-like Protein"/>
    <property type="match status" value="1"/>
</dbReference>
<keyword evidence="1" id="KW-0808">Transferase</keyword>
<dbReference type="GO" id="GO:0003676">
    <property type="term" value="F:nucleic acid binding"/>
    <property type="evidence" value="ECO:0007669"/>
    <property type="project" value="InterPro"/>
</dbReference>
<dbReference type="InterPro" id="IPR001584">
    <property type="entry name" value="Integrase_cat-core"/>
</dbReference>
<dbReference type="GO" id="GO:0006508">
    <property type="term" value="P:proteolysis"/>
    <property type="evidence" value="ECO:0007669"/>
    <property type="project" value="InterPro"/>
</dbReference>
<dbReference type="PROSITE" id="PS00141">
    <property type="entry name" value="ASP_PROTEASE"/>
    <property type="match status" value="1"/>
</dbReference>
<dbReference type="InterPro" id="IPR050951">
    <property type="entry name" value="Retrovirus_Pol_polyprotein"/>
</dbReference>
<dbReference type="PANTHER" id="PTHR37984">
    <property type="entry name" value="PROTEIN CBG26694"/>
    <property type="match status" value="1"/>
</dbReference>
<dbReference type="Gene3D" id="2.40.70.10">
    <property type="entry name" value="Acid Proteases"/>
    <property type="match status" value="1"/>
</dbReference>
<evidence type="ECO:0000256" key="5">
    <source>
        <dbReference type="ARBA" id="ARBA00022801"/>
    </source>
</evidence>
<dbReference type="Pfam" id="PF00665">
    <property type="entry name" value="rve"/>
    <property type="match status" value="1"/>
</dbReference>
<keyword evidence="4" id="KW-0255">Endonuclease</keyword>
<evidence type="ECO:0000256" key="4">
    <source>
        <dbReference type="ARBA" id="ARBA00022759"/>
    </source>
</evidence>
<keyword evidence="3" id="KW-0540">Nuclease</keyword>
<dbReference type="InterPro" id="IPR012337">
    <property type="entry name" value="RNaseH-like_sf"/>
</dbReference>
<dbReference type="InterPro" id="IPR021109">
    <property type="entry name" value="Peptidase_aspartic_dom_sf"/>
</dbReference>
<dbReference type="FunFam" id="3.30.420.10:FF:000032">
    <property type="entry name" value="Retrovirus-related Pol polyprotein from transposon 297-like Protein"/>
    <property type="match status" value="1"/>
</dbReference>
<dbReference type="Gene3D" id="1.10.340.70">
    <property type="match status" value="1"/>
</dbReference>
<evidence type="ECO:0000313" key="8">
    <source>
        <dbReference type="EMBL" id="VDI38145.1"/>
    </source>
</evidence>
<evidence type="ECO:0000256" key="3">
    <source>
        <dbReference type="ARBA" id="ARBA00022722"/>
    </source>
</evidence>
<keyword evidence="5" id="KW-0378">Hydrolase</keyword>
<dbReference type="CDD" id="cd00303">
    <property type="entry name" value="retropepsin_like"/>
    <property type="match status" value="1"/>
</dbReference>
<dbReference type="Gene3D" id="3.10.10.10">
    <property type="entry name" value="HIV Type 1 Reverse Transcriptase, subunit A, domain 1"/>
    <property type="match status" value="1"/>
</dbReference>
<dbReference type="InterPro" id="IPR001969">
    <property type="entry name" value="Aspartic_peptidase_AS"/>
</dbReference>
<evidence type="ECO:0000256" key="6">
    <source>
        <dbReference type="ARBA" id="ARBA00022918"/>
    </source>
</evidence>
<dbReference type="Proteomes" id="UP000596742">
    <property type="component" value="Unassembled WGS sequence"/>
</dbReference>
<gene>
    <name evidence="8" type="ORF">MGAL_10B094172</name>
</gene>
<keyword evidence="9" id="KW-1185">Reference proteome</keyword>
<dbReference type="EMBL" id="UYJE01005550">
    <property type="protein sequence ID" value="VDI38145.1"/>
    <property type="molecule type" value="Genomic_DNA"/>
</dbReference>
<reference evidence="8" key="1">
    <citation type="submission" date="2018-11" db="EMBL/GenBank/DDBJ databases">
        <authorList>
            <person name="Alioto T."/>
            <person name="Alioto T."/>
        </authorList>
    </citation>
    <scope>NUCLEOTIDE SEQUENCE</scope>
</reference>
<dbReference type="PROSITE" id="PS50994">
    <property type="entry name" value="INTEGRASE"/>
    <property type="match status" value="1"/>
</dbReference>
<dbReference type="SUPFAM" id="SSF50630">
    <property type="entry name" value="Acid proteases"/>
    <property type="match status" value="1"/>
</dbReference>